<proteinExistence type="predicted"/>
<evidence type="ECO:0000313" key="3">
    <source>
        <dbReference type="Proteomes" id="UP001550210"/>
    </source>
</evidence>
<name>A0ABV2V935_9ACTN</name>
<organism evidence="2 3">
    <name type="scientific">Streptomyces ossamyceticus</name>
    <dbReference type="NCBI Taxonomy" id="249581"/>
    <lineage>
        <taxon>Bacteria</taxon>
        <taxon>Bacillati</taxon>
        <taxon>Actinomycetota</taxon>
        <taxon>Actinomycetes</taxon>
        <taxon>Kitasatosporales</taxon>
        <taxon>Streptomycetaceae</taxon>
        <taxon>Streptomyces</taxon>
    </lineage>
</organism>
<protein>
    <recommendedName>
        <fullName evidence="4">Transposase</fullName>
    </recommendedName>
</protein>
<dbReference type="EMBL" id="JBEXPZ010000054">
    <property type="protein sequence ID" value="MET9849515.1"/>
    <property type="molecule type" value="Genomic_DNA"/>
</dbReference>
<gene>
    <name evidence="2" type="ORF">ABZZ21_34190</name>
</gene>
<evidence type="ECO:0000256" key="1">
    <source>
        <dbReference type="SAM" id="MobiDB-lite"/>
    </source>
</evidence>
<evidence type="ECO:0008006" key="4">
    <source>
        <dbReference type="Google" id="ProtNLM"/>
    </source>
</evidence>
<dbReference type="Proteomes" id="UP001550210">
    <property type="component" value="Unassembled WGS sequence"/>
</dbReference>
<reference evidence="2 3" key="1">
    <citation type="submission" date="2024-06" db="EMBL/GenBank/DDBJ databases">
        <title>The Natural Products Discovery Center: Release of the First 8490 Sequenced Strains for Exploring Actinobacteria Biosynthetic Diversity.</title>
        <authorList>
            <person name="Kalkreuter E."/>
            <person name="Kautsar S.A."/>
            <person name="Yang D."/>
            <person name="Bader C.D."/>
            <person name="Teijaro C.N."/>
            <person name="Fluegel L."/>
            <person name="Davis C.M."/>
            <person name="Simpson J.R."/>
            <person name="Lauterbach L."/>
            <person name="Steele A.D."/>
            <person name="Gui C."/>
            <person name="Meng S."/>
            <person name="Li G."/>
            <person name="Viehrig K."/>
            <person name="Ye F."/>
            <person name="Su P."/>
            <person name="Kiefer A.F."/>
            <person name="Nichols A."/>
            <person name="Cepeda A.J."/>
            <person name="Yan W."/>
            <person name="Fan B."/>
            <person name="Jiang Y."/>
            <person name="Adhikari A."/>
            <person name="Zheng C.-J."/>
            <person name="Schuster L."/>
            <person name="Cowan T.M."/>
            <person name="Smanski M.J."/>
            <person name="Chevrette M.G."/>
            <person name="De Carvalho L.P.S."/>
            <person name="Shen B."/>
        </authorList>
    </citation>
    <scope>NUCLEOTIDE SEQUENCE [LARGE SCALE GENOMIC DNA]</scope>
    <source>
        <strain evidence="2 3">NPDC006434</strain>
    </source>
</reference>
<accession>A0ABV2V935</accession>
<feature type="region of interest" description="Disordered" evidence="1">
    <location>
        <begin position="318"/>
        <end position="372"/>
    </location>
</feature>
<keyword evidence="3" id="KW-1185">Reference proteome</keyword>
<feature type="compositionally biased region" description="Polar residues" evidence="1">
    <location>
        <begin position="346"/>
        <end position="362"/>
    </location>
</feature>
<dbReference type="RefSeq" id="WP_355402159.1">
    <property type="nucleotide sequence ID" value="NZ_JBEGHN010000012.1"/>
</dbReference>
<sequence length="372" mass="41347">MVPVWLKRAEHERAHAACHASALLWNRTLSWVRGEWAVGRSPGREDVRRHVTSLPAEVRPLHAHTAQAVAYDLANAISLARTNKAQGISGVKFPWREKSYRPLVFTAHFGWKVKDQARLVLSLGKSRERIVLPVPEFVDRLGLVVTPDRWGEMKLCWSSAAHGWALHISYRSLDDRLPSASRPTGGDQTGEEVRVVTIAVDEGIINPMTLATAAPDGGYEALVLNGRGCRAAKQARNKGTARLQSKNSRCRVGLRRHRKLAETRRNLKAKTDRRLRDFNHQVTAKANRFIRDLVWNTSGKLPRGSKWWRDSSLAMSVESRGTQRSGVAPHARPGSSCRNGSAGFRNANSPTKPGCRSNTSAKRTPRRPAPTA</sequence>
<evidence type="ECO:0000313" key="2">
    <source>
        <dbReference type="EMBL" id="MET9849515.1"/>
    </source>
</evidence>
<comment type="caution">
    <text evidence="2">The sequence shown here is derived from an EMBL/GenBank/DDBJ whole genome shotgun (WGS) entry which is preliminary data.</text>
</comment>